<comment type="similarity">
    <text evidence="2">Belongs to the citrate synthase family.</text>
</comment>
<evidence type="ECO:0000256" key="1">
    <source>
        <dbReference type="ARBA" id="ARBA00005163"/>
    </source>
</evidence>
<dbReference type="InterPro" id="IPR016142">
    <property type="entry name" value="Citrate_synth-like_lrg_a-sub"/>
</dbReference>
<dbReference type="GO" id="GO:0005829">
    <property type="term" value="C:cytosol"/>
    <property type="evidence" value="ECO:0007669"/>
    <property type="project" value="TreeGrafter"/>
</dbReference>
<dbReference type="OrthoDB" id="9800864at2"/>
<reference evidence="6 7" key="1">
    <citation type="submission" date="2019-02" db="EMBL/GenBank/DDBJ databases">
        <title>Genomic Encyclopedia of Type Strains, Phase IV (KMG-IV): sequencing the most valuable type-strain genomes for metagenomic binning, comparative biology and taxonomic classification.</title>
        <authorList>
            <person name="Goeker M."/>
        </authorList>
    </citation>
    <scope>NUCLEOTIDE SEQUENCE [LARGE SCALE GENOMIC DNA]</scope>
    <source>
        <strain evidence="6 7">DSM 45622</strain>
    </source>
</reference>
<dbReference type="GO" id="GO:0036440">
    <property type="term" value="F:citrate synthase activity"/>
    <property type="evidence" value="ECO:0007669"/>
    <property type="project" value="UniProtKB-EC"/>
</dbReference>
<dbReference type="PANTHER" id="PTHR11739:SF4">
    <property type="entry name" value="CITRATE SYNTHASE, PEROXISOMAL"/>
    <property type="match status" value="1"/>
</dbReference>
<evidence type="ECO:0000256" key="2">
    <source>
        <dbReference type="ARBA" id="ARBA00010566"/>
    </source>
</evidence>
<sequence length="400" mass="41548">MNRRISTEEAARRLGVKVETVYAYVSRGLLESRREPAGGSTFALADVEELLAGGRRRASRRAATFPFRSVDSALTEIRDGRLLLRGRDLAELSRDRSFEQAAALAWGQEPTAQRLDAPPAQLAAARRTVAALPPADPAVRLRVAAAAAAAADPLRYDLSPASVVTSARGLLGCLLDALGTEPPGRRSAASRLWRSLSPTRPPAGLLQVLDAALVLLVDHGLAASTVAARVAASTRADPYAVVSAGMAVLEGPLHGGASREAHGLLLRVVSGRSAEAVVGEQLRSGRGVPGLGHPLYPEGDPRAAELLDRLEQAPAGRRAAAAARAVAAAAGRGGPAEPNVDLGLAALTVAGGLPAGAGEVVFAVSRTVGWTAHALEEYAEEPLRWRGREVPVSRPLPPPS</sequence>
<dbReference type="SUPFAM" id="SSF46955">
    <property type="entry name" value="Putative DNA-binding domain"/>
    <property type="match status" value="1"/>
</dbReference>
<dbReference type="SUPFAM" id="SSF48256">
    <property type="entry name" value="Citrate synthase"/>
    <property type="match status" value="1"/>
</dbReference>
<protein>
    <recommendedName>
        <fullName evidence="3">citrate synthase (unknown stereospecificity)</fullName>
        <ecNumber evidence="3">2.3.3.16</ecNumber>
    </recommendedName>
</protein>
<dbReference type="Gene3D" id="1.10.230.10">
    <property type="entry name" value="Cytochrome P450-Terp, domain 2"/>
    <property type="match status" value="1"/>
</dbReference>
<name>A0A4Q7NS07_9ACTN</name>
<comment type="caution">
    <text evidence="6">The sequence shown here is derived from an EMBL/GenBank/DDBJ whole genome shotgun (WGS) entry which is preliminary data.</text>
</comment>
<dbReference type="AlphaFoldDB" id="A0A4Q7NS07"/>
<dbReference type="PANTHER" id="PTHR11739">
    <property type="entry name" value="CITRATE SYNTHASE"/>
    <property type="match status" value="1"/>
</dbReference>
<accession>A0A4Q7NS07</accession>
<dbReference type="EMBL" id="SGXD01000002">
    <property type="protein sequence ID" value="RZS89861.1"/>
    <property type="molecule type" value="Genomic_DNA"/>
</dbReference>
<dbReference type="GO" id="GO:0006099">
    <property type="term" value="P:tricarboxylic acid cycle"/>
    <property type="evidence" value="ECO:0007669"/>
    <property type="project" value="UniProtKB-UniPathway"/>
</dbReference>
<evidence type="ECO:0000256" key="4">
    <source>
        <dbReference type="ARBA" id="ARBA00022679"/>
    </source>
</evidence>
<dbReference type="InterPro" id="IPR016143">
    <property type="entry name" value="Citrate_synth-like_sm_a-sub"/>
</dbReference>
<keyword evidence="4" id="KW-0808">Transferase</keyword>
<dbReference type="Proteomes" id="UP000293638">
    <property type="component" value="Unassembled WGS sequence"/>
</dbReference>
<evidence type="ECO:0000313" key="6">
    <source>
        <dbReference type="EMBL" id="RZS89861.1"/>
    </source>
</evidence>
<comment type="pathway">
    <text evidence="1">Carbohydrate metabolism; tricarboxylic acid cycle.</text>
</comment>
<dbReference type="RefSeq" id="WP_130492403.1">
    <property type="nucleotide sequence ID" value="NZ_SGXD01000002.1"/>
</dbReference>
<feature type="domain" description="Helix-turn-helix" evidence="5">
    <location>
        <begin position="6"/>
        <end position="53"/>
    </location>
</feature>
<organism evidence="6 7">
    <name type="scientific">Motilibacter rhizosphaerae</name>
    <dbReference type="NCBI Taxonomy" id="598652"/>
    <lineage>
        <taxon>Bacteria</taxon>
        <taxon>Bacillati</taxon>
        <taxon>Actinomycetota</taxon>
        <taxon>Actinomycetes</taxon>
        <taxon>Motilibacterales</taxon>
        <taxon>Motilibacteraceae</taxon>
        <taxon>Motilibacter</taxon>
    </lineage>
</organism>
<evidence type="ECO:0000313" key="7">
    <source>
        <dbReference type="Proteomes" id="UP000293638"/>
    </source>
</evidence>
<dbReference type="InterPro" id="IPR041657">
    <property type="entry name" value="HTH_17"/>
</dbReference>
<gene>
    <name evidence="6" type="ORF">EV189_1637</name>
</gene>
<evidence type="ECO:0000259" key="5">
    <source>
        <dbReference type="Pfam" id="PF12728"/>
    </source>
</evidence>
<dbReference type="EC" id="2.3.3.16" evidence="3"/>
<dbReference type="InterPro" id="IPR009061">
    <property type="entry name" value="DNA-bd_dom_put_sf"/>
</dbReference>
<dbReference type="Gene3D" id="1.10.580.10">
    <property type="entry name" value="Citrate Synthase, domain 1"/>
    <property type="match status" value="1"/>
</dbReference>
<dbReference type="GO" id="GO:0005975">
    <property type="term" value="P:carbohydrate metabolic process"/>
    <property type="evidence" value="ECO:0007669"/>
    <property type="project" value="TreeGrafter"/>
</dbReference>
<dbReference type="Pfam" id="PF12728">
    <property type="entry name" value="HTH_17"/>
    <property type="match status" value="1"/>
</dbReference>
<dbReference type="InterPro" id="IPR036969">
    <property type="entry name" value="Citrate_synthase_sf"/>
</dbReference>
<evidence type="ECO:0000256" key="3">
    <source>
        <dbReference type="ARBA" id="ARBA00012972"/>
    </source>
</evidence>
<proteinExistence type="inferred from homology"/>
<dbReference type="Gene3D" id="1.10.1660.10">
    <property type="match status" value="1"/>
</dbReference>
<dbReference type="InterPro" id="IPR002020">
    <property type="entry name" value="Citrate_synthase"/>
</dbReference>
<dbReference type="Pfam" id="PF00285">
    <property type="entry name" value="Citrate_synt"/>
    <property type="match status" value="1"/>
</dbReference>
<keyword evidence="7" id="KW-1185">Reference proteome</keyword>
<dbReference type="UniPathway" id="UPA00223"/>